<protein>
    <submittedName>
        <fullName evidence="1">Uncharacterized protein</fullName>
    </submittedName>
</protein>
<organism evidence="1 2">
    <name type="scientific">Polysphondylium violaceum</name>
    <dbReference type="NCBI Taxonomy" id="133409"/>
    <lineage>
        <taxon>Eukaryota</taxon>
        <taxon>Amoebozoa</taxon>
        <taxon>Evosea</taxon>
        <taxon>Eumycetozoa</taxon>
        <taxon>Dictyostelia</taxon>
        <taxon>Dictyosteliales</taxon>
        <taxon>Dictyosteliaceae</taxon>
        <taxon>Polysphondylium</taxon>
    </lineage>
</organism>
<dbReference type="EMBL" id="AJWJ01000450">
    <property type="protein sequence ID" value="KAF2070754.1"/>
    <property type="molecule type" value="Genomic_DNA"/>
</dbReference>
<keyword evidence="2" id="KW-1185">Reference proteome</keyword>
<comment type="caution">
    <text evidence="1">The sequence shown here is derived from an EMBL/GenBank/DDBJ whole genome shotgun (WGS) entry which is preliminary data.</text>
</comment>
<reference evidence="1" key="1">
    <citation type="submission" date="2020-01" db="EMBL/GenBank/DDBJ databases">
        <title>Development of genomics and gene disruption for Polysphondylium violaceum indicates a role for the polyketide synthase stlB in stalk morphogenesis.</title>
        <authorList>
            <person name="Narita B."/>
            <person name="Kawabe Y."/>
            <person name="Kin K."/>
            <person name="Saito T."/>
            <person name="Gibbs R."/>
            <person name="Kuspa A."/>
            <person name="Muzny D."/>
            <person name="Queller D."/>
            <person name="Richards S."/>
            <person name="Strassman J."/>
            <person name="Sucgang R."/>
            <person name="Worley K."/>
            <person name="Schaap P."/>
        </authorList>
    </citation>
    <scope>NUCLEOTIDE SEQUENCE</scope>
    <source>
        <strain evidence="1">QSvi11</strain>
    </source>
</reference>
<evidence type="ECO:0000313" key="1">
    <source>
        <dbReference type="EMBL" id="KAF2070754.1"/>
    </source>
</evidence>
<gene>
    <name evidence="1" type="ORF">CYY_007935</name>
</gene>
<proteinExistence type="predicted"/>
<dbReference type="Proteomes" id="UP000695562">
    <property type="component" value="Unassembled WGS sequence"/>
</dbReference>
<name>A0A8J4V4I0_9MYCE</name>
<dbReference type="AlphaFoldDB" id="A0A8J4V4I0"/>
<evidence type="ECO:0000313" key="2">
    <source>
        <dbReference type="Proteomes" id="UP000695562"/>
    </source>
</evidence>
<sequence length="148" mass="17005">MSTTIDLDDQLKNVSLTEQFMLLSDYVATIDTTFDQEFQNCHDITCLDKIKPPPTLDKLVSMICNYTEKQYYKIFLVSSLCTQSTLKEAYNTLLPMLDDHPLAKNKLIKAYGLVDSKSKRDVFEEAYQVEVSTSLTTNIIQTLMYSLY</sequence>
<accession>A0A8J4V4I0</accession>